<sequence>MDVTEQFPLCGESILGQMLKKQGIHVPHERGLHTRKKGRLKRRIYDVKGPNHIWHVDTNHKLIRWNFIVAGGIDGFSRLITYLFCLDNNKSETVLECFRHGISRFGLPQRVRSDKGLENVGIADFMIANRGSGRGSKLTGKSVHNQRIERLWRDVYTGVLAFYYTLFYHMEDEGVLDPLDEVHIAALHYTYLPIINEKLEIWKEAWASHRMRTTKSSPRVLWLSGQMQNPTGLEYVDRNYGIEGFGVENNDAEQDEPVINSVSEEIITDACRRQLDEEVLNFSIDNNFGIPLYKRVLQIIKNHTKLHFKLTKQFEISKAFFKGKCA</sequence>
<dbReference type="Proteomes" id="UP001217089">
    <property type="component" value="Unassembled WGS sequence"/>
</dbReference>
<evidence type="ECO:0000259" key="1">
    <source>
        <dbReference type="PROSITE" id="PS50994"/>
    </source>
</evidence>
<proteinExistence type="predicted"/>
<dbReference type="InterPro" id="IPR001584">
    <property type="entry name" value="Integrase_cat-core"/>
</dbReference>
<protein>
    <recommendedName>
        <fullName evidence="1">Integrase catalytic domain-containing protein</fullName>
    </recommendedName>
</protein>
<dbReference type="PANTHER" id="PTHR46791">
    <property type="entry name" value="EXPRESSED PROTEIN"/>
    <property type="match status" value="1"/>
</dbReference>
<dbReference type="SUPFAM" id="SSF53098">
    <property type="entry name" value="Ribonuclease H-like"/>
    <property type="match status" value="1"/>
</dbReference>
<dbReference type="InterPro" id="IPR058913">
    <property type="entry name" value="Integrase_dom_put"/>
</dbReference>
<evidence type="ECO:0000313" key="2">
    <source>
        <dbReference type="EMBL" id="KAJ8310421.1"/>
    </source>
</evidence>
<dbReference type="InterPro" id="IPR012337">
    <property type="entry name" value="RNaseH-like_sf"/>
</dbReference>
<organism evidence="2 3">
    <name type="scientific">Tegillarca granosa</name>
    <name type="common">Malaysian cockle</name>
    <name type="synonym">Anadara granosa</name>
    <dbReference type="NCBI Taxonomy" id="220873"/>
    <lineage>
        <taxon>Eukaryota</taxon>
        <taxon>Metazoa</taxon>
        <taxon>Spiralia</taxon>
        <taxon>Lophotrochozoa</taxon>
        <taxon>Mollusca</taxon>
        <taxon>Bivalvia</taxon>
        <taxon>Autobranchia</taxon>
        <taxon>Pteriomorphia</taxon>
        <taxon>Arcoida</taxon>
        <taxon>Arcoidea</taxon>
        <taxon>Arcidae</taxon>
        <taxon>Tegillarca</taxon>
    </lineage>
</organism>
<dbReference type="PROSITE" id="PS50994">
    <property type="entry name" value="INTEGRASE"/>
    <property type="match status" value="1"/>
</dbReference>
<dbReference type="PANTHER" id="PTHR46791:SF5">
    <property type="entry name" value="CLR5 DOMAIN-CONTAINING PROTEIN-RELATED"/>
    <property type="match status" value="1"/>
</dbReference>
<dbReference type="Gene3D" id="3.30.420.10">
    <property type="entry name" value="Ribonuclease H-like superfamily/Ribonuclease H"/>
    <property type="match status" value="1"/>
</dbReference>
<accession>A0ABQ9F2J4</accession>
<dbReference type="EMBL" id="JARBDR010000640">
    <property type="protein sequence ID" value="KAJ8310421.1"/>
    <property type="molecule type" value="Genomic_DNA"/>
</dbReference>
<comment type="caution">
    <text evidence="2">The sequence shown here is derived from an EMBL/GenBank/DDBJ whole genome shotgun (WGS) entry which is preliminary data.</text>
</comment>
<dbReference type="Pfam" id="PF24764">
    <property type="entry name" value="rva_4"/>
    <property type="match status" value="1"/>
</dbReference>
<feature type="domain" description="Integrase catalytic" evidence="1">
    <location>
        <begin position="46"/>
        <end position="116"/>
    </location>
</feature>
<dbReference type="InterPro" id="IPR036397">
    <property type="entry name" value="RNaseH_sf"/>
</dbReference>
<keyword evidence="3" id="KW-1185">Reference proteome</keyword>
<name>A0ABQ9F2J4_TEGGR</name>
<reference evidence="2 3" key="1">
    <citation type="submission" date="2022-12" db="EMBL/GenBank/DDBJ databases">
        <title>Chromosome-level genome of Tegillarca granosa.</title>
        <authorList>
            <person name="Kim J."/>
        </authorList>
    </citation>
    <scope>NUCLEOTIDE SEQUENCE [LARGE SCALE GENOMIC DNA]</scope>
    <source>
        <strain evidence="2">Teg-2019</strain>
        <tissue evidence="2">Adductor muscle</tissue>
    </source>
</reference>
<evidence type="ECO:0000313" key="3">
    <source>
        <dbReference type="Proteomes" id="UP001217089"/>
    </source>
</evidence>
<gene>
    <name evidence="2" type="ORF">KUTeg_012286</name>
</gene>